<dbReference type="InterPro" id="IPR015424">
    <property type="entry name" value="PyrdxlP-dep_Trfase"/>
</dbReference>
<keyword evidence="6 7" id="KW-0368">Histidine biosynthesis</keyword>
<dbReference type="InterPro" id="IPR015422">
    <property type="entry name" value="PyrdxlP-dep_Trfase_small"/>
</dbReference>
<name>A0A192GYN9_9LACO</name>
<comment type="pathway">
    <text evidence="7">Amino-acid biosynthesis; L-histidine biosynthesis; L-histidine from 5-phospho-alpha-D-ribose 1-diphosphate: step 7/9.</text>
</comment>
<accession>A0A192GYN9</accession>
<dbReference type="UniPathway" id="UPA00031">
    <property type="reaction ID" value="UER00012"/>
</dbReference>
<keyword evidence="5 7" id="KW-0663">Pyridoxal phosphate</keyword>
<dbReference type="InterPro" id="IPR005861">
    <property type="entry name" value="HisP_aminotrans"/>
</dbReference>
<evidence type="ECO:0000256" key="5">
    <source>
        <dbReference type="ARBA" id="ARBA00022898"/>
    </source>
</evidence>
<comment type="subunit">
    <text evidence="2 7">Homodimer.</text>
</comment>
<dbReference type="InterPro" id="IPR015421">
    <property type="entry name" value="PyrdxlP-dep_Trfase_major"/>
</dbReference>
<dbReference type="Pfam" id="PF00155">
    <property type="entry name" value="Aminotran_1_2"/>
    <property type="match status" value="1"/>
</dbReference>
<comment type="similarity">
    <text evidence="7">Belongs to the class-II pyridoxal-phosphate-dependent aminotransferase family. Histidinol-phosphate aminotransferase subfamily.</text>
</comment>
<dbReference type="GeneID" id="42981007"/>
<evidence type="ECO:0000313" key="9">
    <source>
        <dbReference type="EMBL" id="ANK61639.1"/>
    </source>
</evidence>
<organism evidence="9 10">
    <name type="scientific">Loigolactobacillus backii</name>
    <dbReference type="NCBI Taxonomy" id="375175"/>
    <lineage>
        <taxon>Bacteria</taxon>
        <taxon>Bacillati</taxon>
        <taxon>Bacillota</taxon>
        <taxon>Bacilli</taxon>
        <taxon>Lactobacillales</taxon>
        <taxon>Lactobacillaceae</taxon>
        <taxon>Loigolactobacillus</taxon>
    </lineage>
</organism>
<dbReference type="SUPFAM" id="SSF53383">
    <property type="entry name" value="PLP-dependent transferases"/>
    <property type="match status" value="1"/>
</dbReference>
<dbReference type="HAMAP" id="MF_01023">
    <property type="entry name" value="HisC_aminotrans_2"/>
    <property type="match status" value="1"/>
</dbReference>
<evidence type="ECO:0000256" key="7">
    <source>
        <dbReference type="HAMAP-Rule" id="MF_01023"/>
    </source>
</evidence>
<dbReference type="Gene3D" id="3.90.1150.10">
    <property type="entry name" value="Aspartate Aminotransferase, domain 1"/>
    <property type="match status" value="1"/>
</dbReference>
<evidence type="ECO:0000259" key="8">
    <source>
        <dbReference type="Pfam" id="PF00155"/>
    </source>
</evidence>
<evidence type="ECO:0000256" key="6">
    <source>
        <dbReference type="ARBA" id="ARBA00023102"/>
    </source>
</evidence>
<comment type="catalytic activity">
    <reaction evidence="7">
        <text>L-histidinol phosphate + 2-oxoglutarate = 3-(imidazol-4-yl)-2-oxopropyl phosphate + L-glutamate</text>
        <dbReference type="Rhea" id="RHEA:23744"/>
        <dbReference type="ChEBI" id="CHEBI:16810"/>
        <dbReference type="ChEBI" id="CHEBI:29985"/>
        <dbReference type="ChEBI" id="CHEBI:57766"/>
        <dbReference type="ChEBI" id="CHEBI:57980"/>
        <dbReference type="EC" id="2.6.1.9"/>
    </reaction>
</comment>
<dbReference type="EC" id="2.6.1.9" evidence="7"/>
<evidence type="ECO:0000313" key="10">
    <source>
        <dbReference type="Proteomes" id="UP000078582"/>
    </source>
</evidence>
<gene>
    <name evidence="7" type="primary">hisC</name>
    <name evidence="9" type="ORF">AYR53_01995</name>
</gene>
<proteinExistence type="inferred from homology"/>
<dbReference type="CDD" id="cd00609">
    <property type="entry name" value="AAT_like"/>
    <property type="match status" value="1"/>
</dbReference>
<keyword evidence="4 7" id="KW-0808">Transferase</keyword>
<dbReference type="STRING" id="375175.AYR53_01995"/>
<dbReference type="EMBL" id="CP014873">
    <property type="protein sequence ID" value="ANK61639.1"/>
    <property type="molecule type" value="Genomic_DNA"/>
</dbReference>
<evidence type="ECO:0000256" key="2">
    <source>
        <dbReference type="ARBA" id="ARBA00011738"/>
    </source>
</evidence>
<keyword evidence="10" id="KW-1185">Reference proteome</keyword>
<dbReference type="OrthoDB" id="9813612at2"/>
<dbReference type="RefSeq" id="WP_068279634.1">
    <property type="nucleotide sequence ID" value="NZ_CP014873.1"/>
</dbReference>
<feature type="domain" description="Aminotransferase class I/classII large" evidence="8">
    <location>
        <begin position="29"/>
        <end position="348"/>
    </location>
</feature>
<comment type="cofactor">
    <cofactor evidence="1 7">
        <name>pyridoxal 5'-phosphate</name>
        <dbReference type="ChEBI" id="CHEBI:597326"/>
    </cofactor>
</comment>
<dbReference type="PANTHER" id="PTHR43643">
    <property type="entry name" value="HISTIDINOL-PHOSPHATE AMINOTRANSFERASE 2"/>
    <property type="match status" value="1"/>
</dbReference>
<dbReference type="Gene3D" id="3.40.640.10">
    <property type="entry name" value="Type I PLP-dependent aspartate aminotransferase-like (Major domain)"/>
    <property type="match status" value="1"/>
</dbReference>
<dbReference type="GO" id="GO:0030170">
    <property type="term" value="F:pyridoxal phosphate binding"/>
    <property type="evidence" value="ECO:0007669"/>
    <property type="project" value="InterPro"/>
</dbReference>
<sequence>MLKKAVKKLQPYIPEEPLSVLEKKVGVANIVRLSANENPFGTSPKVKEAVVNWQFNDARYYPDGDARNLRQAVADYLQVQPEQLLFGCGLDEIIELISRSFLEVNDEVLEPWPTFSEYKLHAEIEGATVVDVPILTNGKFDLEALAKGITAKTKLIWLCNPNNPTGTYLSVVALRQFLQQVPPNVLVLIDEAYIDFVTSAKQPSALPLLKEFSNLLLLRTFSKVYGLANFRVGYAVVPPILIASMQAVRLPYNLNSLSQLAAQAALADQAFIQQTVVRVEQARQSWTEFLKQQGLKFYPSQTNFIFFAAPNALKLKDYLLQHGFLVRGGLRPDWLRVTFGTVAQNKQLQHLISTFYAS</sequence>
<evidence type="ECO:0000256" key="3">
    <source>
        <dbReference type="ARBA" id="ARBA00022576"/>
    </source>
</evidence>
<feature type="modified residue" description="N6-(pyridoxal phosphate)lysine" evidence="7">
    <location>
        <position position="223"/>
    </location>
</feature>
<dbReference type="GO" id="GO:0004400">
    <property type="term" value="F:histidinol-phosphate transaminase activity"/>
    <property type="evidence" value="ECO:0007669"/>
    <property type="project" value="UniProtKB-UniRule"/>
</dbReference>
<keyword evidence="3 7" id="KW-0032">Aminotransferase</keyword>
<evidence type="ECO:0000256" key="1">
    <source>
        <dbReference type="ARBA" id="ARBA00001933"/>
    </source>
</evidence>
<dbReference type="InterPro" id="IPR004839">
    <property type="entry name" value="Aminotransferase_I/II_large"/>
</dbReference>
<keyword evidence="7" id="KW-0028">Amino-acid biosynthesis</keyword>
<dbReference type="InterPro" id="IPR050106">
    <property type="entry name" value="HistidinolP_aminotransfase"/>
</dbReference>
<reference evidence="9 10" key="1">
    <citation type="submission" date="2016-03" db="EMBL/GenBank/DDBJ databases">
        <title>Pediococcus and Lactobacillus from brewery environment - whole genome sequencing and assembly.</title>
        <authorList>
            <person name="Behr J."/>
            <person name="Geissler A.J."/>
            <person name="Vogel R.F."/>
        </authorList>
    </citation>
    <scope>NUCLEOTIDE SEQUENCE [LARGE SCALE GENOMIC DNA]</scope>
    <source>
        <strain evidence="9 10">TMW 1.1989</strain>
    </source>
</reference>
<dbReference type="Proteomes" id="UP000078582">
    <property type="component" value="Chromosome"/>
</dbReference>
<dbReference type="NCBIfam" id="TIGR01141">
    <property type="entry name" value="hisC"/>
    <property type="match status" value="1"/>
</dbReference>
<evidence type="ECO:0000256" key="4">
    <source>
        <dbReference type="ARBA" id="ARBA00022679"/>
    </source>
</evidence>
<dbReference type="AlphaFoldDB" id="A0A192GYN9"/>
<dbReference type="GO" id="GO:0000105">
    <property type="term" value="P:L-histidine biosynthetic process"/>
    <property type="evidence" value="ECO:0007669"/>
    <property type="project" value="UniProtKB-UniRule"/>
</dbReference>
<dbReference type="PANTHER" id="PTHR43643:SF3">
    <property type="entry name" value="HISTIDINOL-PHOSPHATE AMINOTRANSFERASE"/>
    <property type="match status" value="1"/>
</dbReference>
<protein>
    <recommendedName>
        <fullName evidence="7">Histidinol-phosphate aminotransferase</fullName>
        <ecNumber evidence="7">2.6.1.9</ecNumber>
    </recommendedName>
    <alternativeName>
        <fullName evidence="7">Imidazole acetol-phosphate transaminase</fullName>
    </alternativeName>
</protein>